<reference evidence="2 3" key="1">
    <citation type="submission" date="2024-04" db="EMBL/GenBank/DDBJ databases">
        <title>Defined microbial consortia suppress multidrug-resistant proinflammatory Enterobacteriaceae via ecological control.</title>
        <authorList>
            <person name="Furuichi M."/>
            <person name="Kawaguchi T."/>
            <person name="Pust M."/>
            <person name="Yasuma K."/>
            <person name="Plichta D."/>
            <person name="Hasegawa N."/>
            <person name="Ohya T."/>
            <person name="Bhattarai S."/>
            <person name="Sasajima S."/>
            <person name="Aoto Y."/>
            <person name="Tuganbaev T."/>
            <person name="Yaginuma M."/>
            <person name="Ueda M."/>
            <person name="Okahashi N."/>
            <person name="Amafuji K."/>
            <person name="Kiridooshi Y."/>
            <person name="Sugita K."/>
            <person name="Strazar M."/>
            <person name="Skelly A."/>
            <person name="Suda W."/>
            <person name="Hattori M."/>
            <person name="Nakamoto N."/>
            <person name="Caballero S."/>
            <person name="Norman J."/>
            <person name="Olle B."/>
            <person name="Tanoue T."/>
            <person name="Arita M."/>
            <person name="Bucci V."/>
            <person name="Atarashi K."/>
            <person name="Xavier R."/>
            <person name="Honda K."/>
        </authorList>
    </citation>
    <scope>NUCLEOTIDE SEQUENCE [LARGE SCALE GENOMIC DNA]</scope>
    <source>
        <strain evidence="3">k34-0107-D12</strain>
    </source>
</reference>
<sequence length="211" mass="24823">MKYDWRKQEKKLYSPGEMPEEVCVPAQRFLMISGKGNPNHEDFSNRVGALYSLAYSIKMRYKAEHKGMGNRDADMEEFAVYPLEGVWDMEEETGADAHVLEDKEHLCYTIMIRQPDCITEEMYEAALAAVKKKKPNPLLDEITWEICEEGRCVQILHTGLFDDEPESFRKMDLFLEEMHLKRRSKTHREIYLKDMSRTAPEKMKTILRYTV</sequence>
<gene>
    <name evidence="2" type="ORF">K340107D12_49460</name>
</gene>
<dbReference type="EMBL" id="BAABZQ010000001">
    <property type="protein sequence ID" value="GAA6502130.1"/>
    <property type="molecule type" value="Genomic_DNA"/>
</dbReference>
<dbReference type="PIRSF" id="PIRSF031644">
    <property type="entry name" value="UCP031644"/>
    <property type="match status" value="1"/>
</dbReference>
<evidence type="ECO:0000313" key="2">
    <source>
        <dbReference type="EMBL" id="GAA6502130.1"/>
    </source>
</evidence>
<dbReference type="Proteomes" id="UP001600941">
    <property type="component" value="Unassembled WGS sequence"/>
</dbReference>
<name>A0ABQ0C033_9FIRM</name>
<comment type="caution">
    <text evidence="2">The sequence shown here is derived from an EMBL/GenBank/DDBJ whole genome shotgun (WGS) entry which is preliminary data.</text>
</comment>
<dbReference type="InterPro" id="IPR029442">
    <property type="entry name" value="GyrI-like"/>
</dbReference>
<evidence type="ECO:0000259" key="1">
    <source>
        <dbReference type="Pfam" id="PF06445"/>
    </source>
</evidence>
<dbReference type="InterPro" id="IPR008319">
    <property type="entry name" value="GyrI-like_CCH_Lin2189-like"/>
</dbReference>
<feature type="domain" description="GyrI-like small molecule binding" evidence="1">
    <location>
        <begin position="19"/>
        <end position="207"/>
    </location>
</feature>
<proteinExistence type="predicted"/>
<accession>A0ABQ0C033</accession>
<keyword evidence="3" id="KW-1185">Reference proteome</keyword>
<protein>
    <submittedName>
        <fullName evidence="2">GyrI-like domain-containing protein</fullName>
    </submittedName>
</protein>
<evidence type="ECO:0000313" key="3">
    <source>
        <dbReference type="Proteomes" id="UP001600941"/>
    </source>
</evidence>
<dbReference type="Gene3D" id="3.20.80.10">
    <property type="entry name" value="Regulatory factor, effector binding domain"/>
    <property type="match status" value="1"/>
</dbReference>
<dbReference type="Pfam" id="PF06445">
    <property type="entry name" value="GyrI-like"/>
    <property type="match status" value="1"/>
</dbReference>
<dbReference type="InterPro" id="IPR011256">
    <property type="entry name" value="Reg_factor_effector_dom_sf"/>
</dbReference>
<organism evidence="2 3">
    <name type="scientific">Blautia parvula</name>
    <dbReference type="NCBI Taxonomy" id="2877527"/>
    <lineage>
        <taxon>Bacteria</taxon>
        <taxon>Bacillati</taxon>
        <taxon>Bacillota</taxon>
        <taxon>Clostridia</taxon>
        <taxon>Lachnospirales</taxon>
        <taxon>Lachnospiraceae</taxon>
        <taxon>Blautia</taxon>
    </lineage>
</organism>
<dbReference type="RefSeq" id="WP_227211897.1">
    <property type="nucleotide sequence ID" value="NZ_BAABZQ010000001.1"/>
</dbReference>
<dbReference type="SUPFAM" id="SSF55136">
    <property type="entry name" value="Probable bacterial effector-binding domain"/>
    <property type="match status" value="1"/>
</dbReference>